<evidence type="ECO:0000256" key="11">
    <source>
        <dbReference type="SAM" id="MobiDB-lite"/>
    </source>
</evidence>
<dbReference type="eggNOG" id="ENOG502S0JE">
    <property type="taxonomic scope" value="Eukaryota"/>
</dbReference>
<comment type="subcellular location">
    <subcellularLocation>
        <location evidence="1">Nucleus</location>
    </subcellularLocation>
</comment>
<evidence type="ECO:0000256" key="9">
    <source>
        <dbReference type="ARBA" id="ARBA00056472"/>
    </source>
</evidence>
<keyword evidence="2" id="KW-0479">Metal-binding</keyword>
<evidence type="ECO:0000256" key="8">
    <source>
        <dbReference type="ARBA" id="ARBA00023242"/>
    </source>
</evidence>
<dbReference type="InterPro" id="IPR036893">
    <property type="entry name" value="SBP_sf"/>
</dbReference>
<accession>A0A022RQ55</accession>
<dbReference type="OrthoDB" id="514967at2759"/>
<feature type="compositionally biased region" description="Low complexity" evidence="11">
    <location>
        <begin position="146"/>
        <end position="160"/>
    </location>
</feature>
<organism evidence="13 14">
    <name type="scientific">Erythranthe guttata</name>
    <name type="common">Yellow monkey flower</name>
    <name type="synonym">Mimulus guttatus</name>
    <dbReference type="NCBI Taxonomy" id="4155"/>
    <lineage>
        <taxon>Eukaryota</taxon>
        <taxon>Viridiplantae</taxon>
        <taxon>Streptophyta</taxon>
        <taxon>Embryophyta</taxon>
        <taxon>Tracheophyta</taxon>
        <taxon>Spermatophyta</taxon>
        <taxon>Magnoliopsida</taxon>
        <taxon>eudicotyledons</taxon>
        <taxon>Gunneridae</taxon>
        <taxon>Pentapetalae</taxon>
        <taxon>asterids</taxon>
        <taxon>lamiids</taxon>
        <taxon>Lamiales</taxon>
        <taxon>Phrymaceae</taxon>
        <taxon>Erythranthe</taxon>
    </lineage>
</organism>
<dbReference type="GO" id="GO:0005634">
    <property type="term" value="C:nucleus"/>
    <property type="evidence" value="ECO:0000318"/>
    <property type="project" value="GO_Central"/>
</dbReference>
<evidence type="ECO:0000256" key="3">
    <source>
        <dbReference type="ARBA" id="ARBA00022771"/>
    </source>
</evidence>
<gene>
    <name evidence="13" type="ORF">MIMGU_mgv1a014682mg</name>
</gene>
<name>A0A022RQ55_ERYGU</name>
<keyword evidence="5" id="KW-0805">Transcription regulation</keyword>
<evidence type="ECO:0000256" key="5">
    <source>
        <dbReference type="ARBA" id="ARBA00023015"/>
    </source>
</evidence>
<dbReference type="InterPro" id="IPR044817">
    <property type="entry name" value="SBP-like"/>
</dbReference>
<keyword evidence="4" id="KW-0862">Zinc</keyword>
<keyword evidence="3 10" id="KW-0863">Zinc-finger</keyword>
<feature type="domain" description="SBP-type" evidence="12">
    <location>
        <begin position="53"/>
        <end position="130"/>
    </location>
</feature>
<proteinExistence type="predicted"/>
<keyword evidence="8" id="KW-0539">Nucleus</keyword>
<keyword evidence="14" id="KW-1185">Reference proteome</keyword>
<evidence type="ECO:0000256" key="1">
    <source>
        <dbReference type="ARBA" id="ARBA00004123"/>
    </source>
</evidence>
<dbReference type="FunFam" id="4.10.1100.10:FF:000001">
    <property type="entry name" value="Squamosa promoter-binding-like protein 14"/>
    <property type="match status" value="1"/>
</dbReference>
<feature type="compositionally biased region" description="Basic and acidic residues" evidence="11">
    <location>
        <begin position="1"/>
        <end position="15"/>
    </location>
</feature>
<dbReference type="STRING" id="4155.A0A022RQ55"/>
<dbReference type="GO" id="GO:0000976">
    <property type="term" value="F:transcription cis-regulatory region binding"/>
    <property type="evidence" value="ECO:0000318"/>
    <property type="project" value="GO_Central"/>
</dbReference>
<comment type="function">
    <text evidence="9">Probable transcriptional factor. Binds to the promoter of the SQUAMOSA gene.</text>
</comment>
<dbReference type="PANTHER" id="PTHR31251:SF226">
    <property type="entry name" value="SQUAMOSA PROMOTER-BINDING-LIKE PROTEIN 6"/>
    <property type="match status" value="1"/>
</dbReference>
<dbReference type="GO" id="GO:0001216">
    <property type="term" value="F:DNA-binding transcription activator activity"/>
    <property type="evidence" value="ECO:0000318"/>
    <property type="project" value="GO_Central"/>
</dbReference>
<dbReference type="KEGG" id="egt:105952670"/>
<evidence type="ECO:0000259" key="12">
    <source>
        <dbReference type="PROSITE" id="PS51141"/>
    </source>
</evidence>
<keyword evidence="6" id="KW-0238">DNA-binding</keyword>
<evidence type="ECO:0000256" key="2">
    <source>
        <dbReference type="ARBA" id="ARBA00022723"/>
    </source>
</evidence>
<feature type="compositionally biased region" description="Polar residues" evidence="11">
    <location>
        <begin position="161"/>
        <end position="175"/>
    </location>
</feature>
<evidence type="ECO:0000313" key="14">
    <source>
        <dbReference type="Proteomes" id="UP000030748"/>
    </source>
</evidence>
<dbReference type="EMBL" id="KI630313">
    <property type="protein sequence ID" value="EYU42136.1"/>
    <property type="molecule type" value="Genomic_DNA"/>
</dbReference>
<dbReference type="SUPFAM" id="SSF103612">
    <property type="entry name" value="SBT domain"/>
    <property type="match status" value="1"/>
</dbReference>
<feature type="compositionally biased region" description="Basic residues" evidence="11">
    <location>
        <begin position="120"/>
        <end position="129"/>
    </location>
</feature>
<keyword evidence="7" id="KW-0804">Transcription</keyword>
<evidence type="ECO:0000256" key="6">
    <source>
        <dbReference type="ARBA" id="ARBA00023125"/>
    </source>
</evidence>
<feature type="region of interest" description="Disordered" evidence="11">
    <location>
        <begin position="120"/>
        <end position="181"/>
    </location>
</feature>
<evidence type="ECO:0000256" key="4">
    <source>
        <dbReference type="ARBA" id="ARBA00022833"/>
    </source>
</evidence>
<dbReference type="AlphaFoldDB" id="A0A022RQ55"/>
<dbReference type="Gene3D" id="4.10.1100.10">
    <property type="entry name" value="Transcription factor, SBP-box domain"/>
    <property type="match status" value="1"/>
</dbReference>
<evidence type="ECO:0000256" key="7">
    <source>
        <dbReference type="ARBA" id="ARBA00023163"/>
    </source>
</evidence>
<feature type="region of interest" description="Disordered" evidence="11">
    <location>
        <begin position="1"/>
        <end position="53"/>
    </location>
</feature>
<protein>
    <recommendedName>
        <fullName evidence="12">SBP-type domain-containing protein</fullName>
    </recommendedName>
</protein>
<evidence type="ECO:0000256" key="10">
    <source>
        <dbReference type="PROSITE-ProRule" id="PRU00470"/>
    </source>
</evidence>
<dbReference type="Proteomes" id="UP000030748">
    <property type="component" value="Unassembled WGS sequence"/>
</dbReference>
<sequence>MKKTAADHQSQDHDLFGGGGAPDQEDKRKRAASGGGATNTKKSSGGGGASSTMKSCQAEKCSADLSDAKTYHRRHKVCEHHAKAQVVVVAGIRQRFCQQCSRFHDILEFDESKRSCRRRLAGHNERRRKNPADSYSQGAAEGGGSSSSTTTTSRIKGGSSNTSSGHVQENANNYNKHFHIR</sequence>
<dbReference type="Pfam" id="PF03110">
    <property type="entry name" value="SBP"/>
    <property type="match status" value="1"/>
</dbReference>
<dbReference type="GO" id="GO:0008270">
    <property type="term" value="F:zinc ion binding"/>
    <property type="evidence" value="ECO:0007669"/>
    <property type="project" value="UniProtKB-KW"/>
</dbReference>
<evidence type="ECO:0000313" key="13">
    <source>
        <dbReference type="EMBL" id="EYU42136.1"/>
    </source>
</evidence>
<reference evidence="13 14" key="1">
    <citation type="journal article" date="2013" name="Proc. Natl. Acad. Sci. U.S.A.">
        <title>Fine-scale variation in meiotic recombination in Mimulus inferred from population shotgun sequencing.</title>
        <authorList>
            <person name="Hellsten U."/>
            <person name="Wright K.M."/>
            <person name="Jenkins J."/>
            <person name="Shu S."/>
            <person name="Yuan Y."/>
            <person name="Wessler S.R."/>
            <person name="Schmutz J."/>
            <person name="Willis J.H."/>
            <person name="Rokhsar D.S."/>
        </authorList>
    </citation>
    <scope>NUCLEOTIDE SEQUENCE [LARGE SCALE GENOMIC DNA]</scope>
    <source>
        <strain evidence="14">cv. DUN x IM62</strain>
    </source>
</reference>
<dbReference type="PROSITE" id="PS51141">
    <property type="entry name" value="ZF_SBP"/>
    <property type="match status" value="1"/>
</dbReference>
<dbReference type="InterPro" id="IPR004333">
    <property type="entry name" value="SBP_dom"/>
</dbReference>
<dbReference type="PANTHER" id="PTHR31251">
    <property type="entry name" value="SQUAMOSA PROMOTER-BINDING-LIKE PROTEIN 4"/>
    <property type="match status" value="1"/>
</dbReference>